<feature type="repeat" description="TPR" evidence="3">
    <location>
        <begin position="106"/>
        <end position="139"/>
    </location>
</feature>
<organism evidence="4 5">
    <name type="scientific">Candidatus Nitronauta litoralis</name>
    <dbReference type="NCBI Taxonomy" id="2705533"/>
    <lineage>
        <taxon>Bacteria</taxon>
        <taxon>Pseudomonadati</taxon>
        <taxon>Nitrospinota/Tectimicrobiota group</taxon>
        <taxon>Nitrospinota</taxon>
        <taxon>Nitrospinia</taxon>
        <taxon>Nitrospinales</taxon>
        <taxon>Nitrospinaceae</taxon>
        <taxon>Candidatus Nitronauta</taxon>
    </lineage>
</organism>
<reference evidence="4 5" key="1">
    <citation type="submission" date="2020-02" db="EMBL/GenBank/DDBJ databases">
        <title>Genomic and physiological characterization of two novel Nitrospinaceae genera.</title>
        <authorList>
            <person name="Mueller A.J."/>
            <person name="Jung M.-Y."/>
            <person name="Strachan C.R."/>
            <person name="Herbold C.W."/>
            <person name="Kirkegaard R.H."/>
            <person name="Daims H."/>
        </authorList>
    </citation>
    <scope>NUCLEOTIDE SEQUENCE [LARGE SCALE GENOMIC DNA]</scope>
    <source>
        <strain evidence="4">EB</strain>
    </source>
</reference>
<keyword evidence="1" id="KW-0677">Repeat</keyword>
<evidence type="ECO:0000256" key="1">
    <source>
        <dbReference type="ARBA" id="ARBA00022737"/>
    </source>
</evidence>
<evidence type="ECO:0000256" key="2">
    <source>
        <dbReference type="ARBA" id="ARBA00022803"/>
    </source>
</evidence>
<dbReference type="KEGG" id="nli:G3M70_12980"/>
<dbReference type="PANTHER" id="PTHR44943:SF8">
    <property type="entry name" value="TPR REPEAT-CONTAINING PROTEIN MJ0263"/>
    <property type="match status" value="1"/>
</dbReference>
<evidence type="ECO:0000256" key="3">
    <source>
        <dbReference type="PROSITE-ProRule" id="PRU00339"/>
    </source>
</evidence>
<dbReference type="Pfam" id="PF13432">
    <property type="entry name" value="TPR_16"/>
    <property type="match status" value="1"/>
</dbReference>
<dbReference type="InterPro" id="IPR011990">
    <property type="entry name" value="TPR-like_helical_dom_sf"/>
</dbReference>
<keyword evidence="2 3" id="KW-0802">TPR repeat</keyword>
<dbReference type="Proteomes" id="UP000594688">
    <property type="component" value="Chromosome"/>
</dbReference>
<proteinExistence type="predicted"/>
<accession>A0A7T0BXI8</accession>
<dbReference type="PROSITE" id="PS50293">
    <property type="entry name" value="TPR_REGION"/>
    <property type="match status" value="1"/>
</dbReference>
<dbReference type="InterPro" id="IPR051685">
    <property type="entry name" value="Ycf3/AcsC/BcsC/TPR_MFPF"/>
</dbReference>
<evidence type="ECO:0000313" key="5">
    <source>
        <dbReference type="Proteomes" id="UP000594688"/>
    </source>
</evidence>
<dbReference type="Pfam" id="PF00515">
    <property type="entry name" value="TPR_1"/>
    <property type="match status" value="1"/>
</dbReference>
<name>A0A7T0BXI8_9BACT</name>
<dbReference type="AlphaFoldDB" id="A0A7T0BXI8"/>
<dbReference type="SUPFAM" id="SSF48452">
    <property type="entry name" value="TPR-like"/>
    <property type="match status" value="1"/>
</dbReference>
<dbReference type="PROSITE" id="PS50005">
    <property type="entry name" value="TPR"/>
    <property type="match status" value="1"/>
</dbReference>
<sequence length="154" mass="17592">MNDLQKLLDDLKEPDPSVRKRATAALWLRWHEEAGDEATSRLQMGIQLLNEDQLDDAEELFSLLASDFPDFPEAHNKLATVLFLNGNYALSIEECEITLDLNPYHFGAWNGLGLCQYQTGRFQEAILSFQKALEIQPYSQTNRVYIAKCRGKLN</sequence>
<dbReference type="EMBL" id="CP048685">
    <property type="protein sequence ID" value="QPJ62739.1"/>
    <property type="molecule type" value="Genomic_DNA"/>
</dbReference>
<dbReference type="PANTHER" id="PTHR44943">
    <property type="entry name" value="CELLULOSE SYNTHASE OPERON PROTEIN C"/>
    <property type="match status" value="1"/>
</dbReference>
<evidence type="ECO:0000313" key="4">
    <source>
        <dbReference type="EMBL" id="QPJ62739.1"/>
    </source>
</evidence>
<dbReference type="InterPro" id="IPR019734">
    <property type="entry name" value="TPR_rpt"/>
</dbReference>
<gene>
    <name evidence="4" type="ORF">G3M70_12980</name>
</gene>
<dbReference type="Gene3D" id="1.25.40.10">
    <property type="entry name" value="Tetratricopeptide repeat domain"/>
    <property type="match status" value="1"/>
</dbReference>
<dbReference type="SMART" id="SM00028">
    <property type="entry name" value="TPR"/>
    <property type="match status" value="2"/>
</dbReference>
<protein>
    <submittedName>
        <fullName evidence="4">Tetratricopeptide repeat protein</fullName>
    </submittedName>
</protein>